<name>B9TAF0_RICCO</name>
<protein>
    <submittedName>
        <fullName evidence="1">Uncharacterized protein</fullName>
    </submittedName>
</protein>
<gene>
    <name evidence="1" type="ORF">RCOM_0020480</name>
</gene>
<proteinExistence type="predicted"/>
<evidence type="ECO:0000313" key="2">
    <source>
        <dbReference type="Proteomes" id="UP000008311"/>
    </source>
</evidence>
<reference evidence="2" key="1">
    <citation type="journal article" date="2010" name="Nat. Biotechnol.">
        <title>Draft genome sequence of the oilseed species Ricinus communis.</title>
        <authorList>
            <person name="Chan A.P."/>
            <person name="Crabtree J."/>
            <person name="Zhao Q."/>
            <person name="Lorenzi H."/>
            <person name="Orvis J."/>
            <person name="Puiu D."/>
            <person name="Melake-Berhan A."/>
            <person name="Jones K.M."/>
            <person name="Redman J."/>
            <person name="Chen G."/>
            <person name="Cahoon E.B."/>
            <person name="Gedil M."/>
            <person name="Stanke M."/>
            <person name="Haas B.J."/>
            <person name="Wortman J.R."/>
            <person name="Fraser-Liggett C.M."/>
            <person name="Ravel J."/>
            <person name="Rabinowicz P.D."/>
        </authorList>
    </citation>
    <scope>NUCLEOTIDE SEQUENCE [LARGE SCALE GENOMIC DNA]</scope>
    <source>
        <strain evidence="2">cv. Hale</strain>
    </source>
</reference>
<sequence length="67" mass="7713">MDEPPGNAFLISAYSVNMPWQAILKRIRQGAARIACQGVYWQARLEHACLCWLGKCNQCSFARRQER</sequence>
<keyword evidence="2" id="KW-1185">Reference proteome</keyword>
<accession>B9TAF0</accession>
<dbReference type="AlphaFoldDB" id="B9TAF0"/>
<dbReference type="EMBL" id="EQ975731">
    <property type="protein sequence ID" value="EEF27164.1"/>
    <property type="molecule type" value="Genomic_DNA"/>
</dbReference>
<evidence type="ECO:0000313" key="1">
    <source>
        <dbReference type="EMBL" id="EEF27164.1"/>
    </source>
</evidence>
<dbReference type="InParanoid" id="B9TAF0"/>
<organism evidence="1 2">
    <name type="scientific">Ricinus communis</name>
    <name type="common">Castor bean</name>
    <dbReference type="NCBI Taxonomy" id="3988"/>
    <lineage>
        <taxon>Eukaryota</taxon>
        <taxon>Viridiplantae</taxon>
        <taxon>Streptophyta</taxon>
        <taxon>Embryophyta</taxon>
        <taxon>Tracheophyta</taxon>
        <taxon>Spermatophyta</taxon>
        <taxon>Magnoliopsida</taxon>
        <taxon>eudicotyledons</taxon>
        <taxon>Gunneridae</taxon>
        <taxon>Pentapetalae</taxon>
        <taxon>rosids</taxon>
        <taxon>fabids</taxon>
        <taxon>Malpighiales</taxon>
        <taxon>Euphorbiaceae</taxon>
        <taxon>Acalyphoideae</taxon>
        <taxon>Acalypheae</taxon>
        <taxon>Ricinus</taxon>
    </lineage>
</organism>
<dbReference type="Proteomes" id="UP000008311">
    <property type="component" value="Unassembled WGS sequence"/>
</dbReference>